<gene>
    <name evidence="2" type="ORF">SAMEA1410922_02027</name>
</gene>
<name>A0ABY6TLZ0_9PAST</name>
<accession>A0ABY6TLZ0</accession>
<organism evidence="2 3">
    <name type="scientific">Actinobacillus porcinus</name>
    <dbReference type="NCBI Taxonomy" id="51048"/>
    <lineage>
        <taxon>Bacteria</taxon>
        <taxon>Pseudomonadati</taxon>
        <taxon>Pseudomonadota</taxon>
        <taxon>Gammaproteobacteria</taxon>
        <taxon>Pasteurellales</taxon>
        <taxon>Pasteurellaceae</taxon>
        <taxon>Actinobacillus</taxon>
    </lineage>
</organism>
<evidence type="ECO:0000313" key="2">
    <source>
        <dbReference type="EMBL" id="VTU09473.1"/>
    </source>
</evidence>
<protein>
    <submittedName>
        <fullName evidence="2">Uncharacterized protein conserved in bacteria</fullName>
    </submittedName>
</protein>
<dbReference type="RefSeq" id="WP_135711014.1">
    <property type="nucleotide sequence ID" value="NZ_CABFKI010000016.1"/>
</dbReference>
<sequence length="81" mass="8999">MELLIIADDFTGANDTGVQFAKQGVSTDVLLNDYSSYNGNAQVVIVNTDSRAMTIENAQNQINQRLNSIIPNKIYKKLYES</sequence>
<keyword evidence="3" id="KW-1185">Reference proteome</keyword>
<comment type="caution">
    <text evidence="2">The sequence shown here is derived from an EMBL/GenBank/DDBJ whole genome shotgun (WGS) entry which is preliminary data.</text>
</comment>
<reference evidence="2 3" key="1">
    <citation type="submission" date="2019-05" db="EMBL/GenBank/DDBJ databases">
        <authorList>
            <consortium name="Pathogen Informatics"/>
        </authorList>
    </citation>
    <scope>NUCLEOTIDE SEQUENCE [LARGE SCALE GENOMIC DNA]</scope>
    <source>
        <strain evidence="2 3">NM319</strain>
    </source>
</reference>
<dbReference type="EMBL" id="CABFKI010000016">
    <property type="protein sequence ID" value="VTU09473.1"/>
    <property type="molecule type" value="Genomic_DNA"/>
</dbReference>
<feature type="domain" description="Four-carbon acid sugar kinase N-terminal" evidence="1">
    <location>
        <begin position="3"/>
        <end position="72"/>
    </location>
</feature>
<dbReference type="Pfam" id="PF07005">
    <property type="entry name" value="SBD_N"/>
    <property type="match status" value="1"/>
</dbReference>
<dbReference type="GeneID" id="86156389"/>
<dbReference type="Proteomes" id="UP000308167">
    <property type="component" value="Unassembled WGS sequence"/>
</dbReference>
<dbReference type="Gene3D" id="3.40.50.10840">
    <property type="entry name" value="Putative sugar-binding, N-terminal domain"/>
    <property type="match status" value="1"/>
</dbReference>
<dbReference type="InterPro" id="IPR037051">
    <property type="entry name" value="4-carb_acid_sugar_kinase_N_sf"/>
</dbReference>
<proteinExistence type="predicted"/>
<evidence type="ECO:0000313" key="3">
    <source>
        <dbReference type="Proteomes" id="UP000308167"/>
    </source>
</evidence>
<evidence type="ECO:0000259" key="1">
    <source>
        <dbReference type="Pfam" id="PF07005"/>
    </source>
</evidence>
<dbReference type="SUPFAM" id="SSF142764">
    <property type="entry name" value="YgbK-like"/>
    <property type="match status" value="1"/>
</dbReference>
<dbReference type="InterPro" id="IPR010737">
    <property type="entry name" value="4-carb_acid_sugar_kinase_N"/>
</dbReference>